<evidence type="ECO:0000256" key="3">
    <source>
        <dbReference type="ARBA" id="ARBA00023015"/>
    </source>
</evidence>
<evidence type="ECO:0000259" key="7">
    <source>
        <dbReference type="PROSITE" id="PS50048"/>
    </source>
</evidence>
<dbReference type="GO" id="GO:0008270">
    <property type="term" value="F:zinc ion binding"/>
    <property type="evidence" value="ECO:0007669"/>
    <property type="project" value="InterPro"/>
</dbReference>
<reference evidence="8 9" key="1">
    <citation type="submission" date="2016-07" db="EMBL/GenBank/DDBJ databases">
        <title>Pervasive Adenine N6-methylation of Active Genes in Fungi.</title>
        <authorList>
            <consortium name="DOE Joint Genome Institute"/>
            <person name="Mondo S.J."/>
            <person name="Dannebaum R.O."/>
            <person name="Kuo R.C."/>
            <person name="Labutti K."/>
            <person name="Haridas S."/>
            <person name="Kuo A."/>
            <person name="Salamov A."/>
            <person name="Ahrendt S.R."/>
            <person name="Lipzen A."/>
            <person name="Sullivan W."/>
            <person name="Andreopoulos W.B."/>
            <person name="Clum A."/>
            <person name="Lindquist E."/>
            <person name="Daum C."/>
            <person name="Ramamoorthy G.K."/>
            <person name="Gryganskyi A."/>
            <person name="Culley D."/>
            <person name="Magnuson J.K."/>
            <person name="James T.Y."/>
            <person name="O'Malley M.A."/>
            <person name="Stajich J.E."/>
            <person name="Spatafora J.W."/>
            <person name="Visel A."/>
            <person name="Grigoriev I.V."/>
        </authorList>
    </citation>
    <scope>NUCLEOTIDE SEQUENCE [LARGE SCALE GENOMIC DNA]</scope>
    <source>
        <strain evidence="8 9">68-887.2</strain>
    </source>
</reference>
<organism evidence="8 9">
    <name type="scientific">Naematelia encephala</name>
    <dbReference type="NCBI Taxonomy" id="71784"/>
    <lineage>
        <taxon>Eukaryota</taxon>
        <taxon>Fungi</taxon>
        <taxon>Dikarya</taxon>
        <taxon>Basidiomycota</taxon>
        <taxon>Agaricomycotina</taxon>
        <taxon>Tremellomycetes</taxon>
        <taxon>Tremellales</taxon>
        <taxon>Naemateliaceae</taxon>
        <taxon>Naematelia</taxon>
    </lineage>
</organism>
<dbReference type="Pfam" id="PF04082">
    <property type="entry name" value="Fungal_trans"/>
    <property type="match status" value="1"/>
</dbReference>
<evidence type="ECO:0000256" key="1">
    <source>
        <dbReference type="ARBA" id="ARBA00004123"/>
    </source>
</evidence>
<evidence type="ECO:0000256" key="2">
    <source>
        <dbReference type="ARBA" id="ARBA00022723"/>
    </source>
</evidence>
<feature type="region of interest" description="Disordered" evidence="6">
    <location>
        <begin position="1"/>
        <end position="21"/>
    </location>
</feature>
<dbReference type="InterPro" id="IPR007219">
    <property type="entry name" value="XnlR_reg_dom"/>
</dbReference>
<dbReference type="Proteomes" id="UP000193986">
    <property type="component" value="Unassembled WGS sequence"/>
</dbReference>
<dbReference type="OrthoDB" id="39175at2759"/>
<dbReference type="PANTHER" id="PTHR47338:SF29">
    <property type="entry name" value="ZN(2)-C6 FUNGAL-TYPE DOMAIN-CONTAINING PROTEIN"/>
    <property type="match status" value="1"/>
</dbReference>
<keyword evidence="5" id="KW-0539">Nucleus</keyword>
<feature type="domain" description="Zn(2)-C6 fungal-type" evidence="7">
    <location>
        <begin position="23"/>
        <end position="67"/>
    </location>
</feature>
<comment type="caution">
    <text evidence="8">The sequence shown here is derived from an EMBL/GenBank/DDBJ whole genome shotgun (WGS) entry which is preliminary data.</text>
</comment>
<dbReference type="CDD" id="cd12148">
    <property type="entry name" value="fungal_TF_MHR"/>
    <property type="match status" value="1"/>
</dbReference>
<evidence type="ECO:0000256" key="6">
    <source>
        <dbReference type="SAM" id="MobiDB-lite"/>
    </source>
</evidence>
<dbReference type="GO" id="GO:0003677">
    <property type="term" value="F:DNA binding"/>
    <property type="evidence" value="ECO:0007669"/>
    <property type="project" value="InterPro"/>
</dbReference>
<dbReference type="InParanoid" id="A0A1Y2B2C6"/>
<keyword evidence="2" id="KW-0479">Metal-binding</keyword>
<proteinExistence type="predicted"/>
<dbReference type="InterPro" id="IPR036864">
    <property type="entry name" value="Zn2-C6_fun-type_DNA-bd_sf"/>
</dbReference>
<evidence type="ECO:0000313" key="9">
    <source>
        <dbReference type="Proteomes" id="UP000193986"/>
    </source>
</evidence>
<evidence type="ECO:0000313" key="8">
    <source>
        <dbReference type="EMBL" id="ORY28962.1"/>
    </source>
</evidence>
<dbReference type="PANTHER" id="PTHR47338">
    <property type="entry name" value="ZN(II)2CYS6 TRANSCRIPTION FACTOR (EUROFUNG)-RELATED"/>
    <property type="match status" value="1"/>
</dbReference>
<keyword evidence="4" id="KW-0804">Transcription</keyword>
<evidence type="ECO:0000256" key="5">
    <source>
        <dbReference type="ARBA" id="ARBA00023242"/>
    </source>
</evidence>
<dbReference type="GO" id="GO:0000981">
    <property type="term" value="F:DNA-binding transcription factor activity, RNA polymerase II-specific"/>
    <property type="evidence" value="ECO:0007669"/>
    <property type="project" value="InterPro"/>
</dbReference>
<dbReference type="InterPro" id="IPR050815">
    <property type="entry name" value="TF_fung"/>
</dbReference>
<feature type="compositionally biased region" description="Basic and acidic residues" evidence="6">
    <location>
        <begin position="71"/>
        <end position="80"/>
    </location>
</feature>
<sequence>MSASMSSNDEQQDQPKISGRNTACLQCRKRKLKCNGLRPICTNCAKPRTRGLTASEKLNPPQPKCTWNGSKDTRRTRIVEPDGNEGDGSRKRGRLTELEDGIDTFEKALRAQGTPVESIGARLQSIQEAEDHIAALSRALYAKRNPSSEFQSSGGWGDSIAHEGFPGFAIESTSTIGSDRKTGISSPAEIFQTESSTEATALDPLDYQYLSGQPTHVPKTSDGSDLWFIEDSGRCGDDTVVRQDWPRELPPINTVEHILDVFFDKVATWPKMLRKSVLKQNLRLPPSHYRFPARPLLHAILCITASFLPSAALTNRSYWPIGTAVGATAHPETDQEIQSVKQQAELRNVIGAMHASGQTSFNDSSILGRFQCWHRRQALELSTIYIDKGQAFLQLLQAAILVTASDQLNASWGDLWLLAGSCIRSAIPMRIYQSSAITSNDLMGIGSAGCPAAADPLEQAEMDRTWWMAYLMERSASVWTTWPSSMADDEITCELPVLQSTYDQGYGDLIGVQSIHTPDLYSDHPPRHIDSFTFFIKAVKLFADTQRFFRFYQRQNHSIHRYLDQPGLRLLISQVNSFRLSLPAHMRKPTQELAVGQLDRDMLAAVLFAHATSVALGEPLVTKATWQHDIARMSLGAIRAILSLLYDITATSYDLTLLPASCSYVFLHASKGLMRFVDAANQVGDAVSASVFRSEIGVFNRMVLRQYGERFPLGAQHAKMLEGYLSEQETGSASTAGHVTTYTVDKLILPERPPGSMNAVSGSIDNVTTPLNDTTSSSGFTPHTDGTGISFSTGLGKSASTAPTSVSGDPLLLNFSGSVGPSLAPMSALFTSNGGMEFNLDNFLMADSPNQGVVPSTSTDWFDVSNFSFDSQQVSELFGSTSEEM</sequence>
<keyword evidence="9" id="KW-1185">Reference proteome</keyword>
<dbReference type="PROSITE" id="PS50048">
    <property type="entry name" value="ZN2_CY6_FUNGAL_2"/>
    <property type="match status" value="1"/>
</dbReference>
<dbReference type="GO" id="GO:0005634">
    <property type="term" value="C:nucleus"/>
    <property type="evidence" value="ECO:0007669"/>
    <property type="project" value="UniProtKB-SubCell"/>
</dbReference>
<name>A0A1Y2B2C6_9TREE</name>
<gene>
    <name evidence="8" type="ORF">BCR39DRAFT_495759</name>
</gene>
<protein>
    <recommendedName>
        <fullName evidence="7">Zn(2)-C6 fungal-type domain-containing protein</fullName>
    </recommendedName>
</protein>
<dbReference type="EMBL" id="MCFC01000028">
    <property type="protein sequence ID" value="ORY28962.1"/>
    <property type="molecule type" value="Genomic_DNA"/>
</dbReference>
<accession>A0A1Y2B2C6</accession>
<dbReference type="Pfam" id="PF00172">
    <property type="entry name" value="Zn_clus"/>
    <property type="match status" value="1"/>
</dbReference>
<dbReference type="GO" id="GO:0006351">
    <property type="term" value="P:DNA-templated transcription"/>
    <property type="evidence" value="ECO:0007669"/>
    <property type="project" value="InterPro"/>
</dbReference>
<dbReference type="AlphaFoldDB" id="A0A1Y2B2C6"/>
<dbReference type="SUPFAM" id="SSF57701">
    <property type="entry name" value="Zn2/Cys6 DNA-binding domain"/>
    <property type="match status" value="1"/>
</dbReference>
<dbReference type="CDD" id="cd00067">
    <property type="entry name" value="GAL4"/>
    <property type="match status" value="1"/>
</dbReference>
<comment type="subcellular location">
    <subcellularLocation>
        <location evidence="1">Nucleus</location>
    </subcellularLocation>
</comment>
<feature type="region of interest" description="Disordered" evidence="6">
    <location>
        <begin position="54"/>
        <end position="93"/>
    </location>
</feature>
<dbReference type="SMART" id="SM00906">
    <property type="entry name" value="Fungal_trans"/>
    <property type="match status" value="1"/>
</dbReference>
<keyword evidence="3" id="KW-0805">Transcription regulation</keyword>
<evidence type="ECO:0000256" key="4">
    <source>
        <dbReference type="ARBA" id="ARBA00023163"/>
    </source>
</evidence>
<dbReference type="Gene3D" id="4.10.240.10">
    <property type="entry name" value="Zn(2)-C6 fungal-type DNA-binding domain"/>
    <property type="match status" value="1"/>
</dbReference>
<dbReference type="STRING" id="71784.A0A1Y2B2C6"/>
<dbReference type="SMART" id="SM00066">
    <property type="entry name" value="GAL4"/>
    <property type="match status" value="1"/>
</dbReference>
<dbReference type="InterPro" id="IPR001138">
    <property type="entry name" value="Zn2Cys6_DnaBD"/>
</dbReference>